<organism evidence="2 3">
    <name type="scientific">Teratosphaeria nubilosa</name>
    <dbReference type="NCBI Taxonomy" id="161662"/>
    <lineage>
        <taxon>Eukaryota</taxon>
        <taxon>Fungi</taxon>
        <taxon>Dikarya</taxon>
        <taxon>Ascomycota</taxon>
        <taxon>Pezizomycotina</taxon>
        <taxon>Dothideomycetes</taxon>
        <taxon>Dothideomycetidae</taxon>
        <taxon>Mycosphaerellales</taxon>
        <taxon>Teratosphaeriaceae</taxon>
        <taxon>Teratosphaeria</taxon>
    </lineage>
</organism>
<keyword evidence="3" id="KW-1185">Reference proteome</keyword>
<dbReference type="OrthoDB" id="3649717at2759"/>
<reference evidence="2" key="1">
    <citation type="journal article" date="2020" name="Stud. Mycol.">
        <title>101 Dothideomycetes genomes: a test case for predicting lifestyles and emergence of pathogens.</title>
        <authorList>
            <person name="Haridas S."/>
            <person name="Albert R."/>
            <person name="Binder M."/>
            <person name="Bloem J."/>
            <person name="Labutti K."/>
            <person name="Salamov A."/>
            <person name="Andreopoulos B."/>
            <person name="Baker S."/>
            <person name="Barry K."/>
            <person name="Bills G."/>
            <person name="Bluhm B."/>
            <person name="Cannon C."/>
            <person name="Castanera R."/>
            <person name="Culley D."/>
            <person name="Daum C."/>
            <person name="Ezra D."/>
            <person name="Gonzalez J."/>
            <person name="Henrissat B."/>
            <person name="Kuo A."/>
            <person name="Liang C."/>
            <person name="Lipzen A."/>
            <person name="Lutzoni F."/>
            <person name="Magnuson J."/>
            <person name="Mondo S."/>
            <person name="Nolan M."/>
            <person name="Ohm R."/>
            <person name="Pangilinan J."/>
            <person name="Park H.-J."/>
            <person name="Ramirez L."/>
            <person name="Alfaro M."/>
            <person name="Sun H."/>
            <person name="Tritt A."/>
            <person name="Yoshinaga Y."/>
            <person name="Zwiers L.-H."/>
            <person name="Turgeon B."/>
            <person name="Goodwin S."/>
            <person name="Spatafora J."/>
            <person name="Crous P."/>
            <person name="Grigoriev I."/>
        </authorList>
    </citation>
    <scope>NUCLEOTIDE SEQUENCE</scope>
    <source>
        <strain evidence="2">CBS 116005</strain>
    </source>
</reference>
<dbReference type="AlphaFoldDB" id="A0A6G1L7G3"/>
<feature type="compositionally biased region" description="Low complexity" evidence="1">
    <location>
        <begin position="124"/>
        <end position="154"/>
    </location>
</feature>
<evidence type="ECO:0000313" key="3">
    <source>
        <dbReference type="Proteomes" id="UP000799436"/>
    </source>
</evidence>
<name>A0A6G1L7G3_9PEZI</name>
<accession>A0A6G1L7G3</accession>
<sequence length="164" mass="17288">MCYTTTPYHTLCGHYGAPAFFNEVVVDVPGAEGMCVRALSQPGWSKGCGDVVDMGVESLRGLCEGCLEKKKKKKKKKKEMGEVLSPGLGVLVDGEGREVGGRGLRKVDSAVALGGWMEEKEGLPLRSSSPPGSSSPRQSASSPSPPRIVVSPPSLHWRTFGGSG</sequence>
<dbReference type="Proteomes" id="UP000799436">
    <property type="component" value="Unassembled WGS sequence"/>
</dbReference>
<gene>
    <name evidence="2" type="ORF">EJ03DRAFT_363888</name>
</gene>
<protein>
    <submittedName>
        <fullName evidence="2">Uncharacterized protein</fullName>
    </submittedName>
</protein>
<proteinExistence type="predicted"/>
<feature type="region of interest" description="Disordered" evidence="1">
    <location>
        <begin position="118"/>
        <end position="164"/>
    </location>
</feature>
<evidence type="ECO:0000256" key="1">
    <source>
        <dbReference type="SAM" id="MobiDB-lite"/>
    </source>
</evidence>
<evidence type="ECO:0000313" key="2">
    <source>
        <dbReference type="EMBL" id="KAF2768570.1"/>
    </source>
</evidence>
<dbReference type="EMBL" id="ML995843">
    <property type="protein sequence ID" value="KAF2768570.1"/>
    <property type="molecule type" value="Genomic_DNA"/>
</dbReference>